<comment type="caution">
    <text evidence="6">The sequence shown here is derived from an EMBL/GenBank/DDBJ whole genome shotgun (WGS) entry which is preliminary data.</text>
</comment>
<dbReference type="SUPFAM" id="SSF50939">
    <property type="entry name" value="Sialidases"/>
    <property type="match status" value="1"/>
</dbReference>
<dbReference type="CDD" id="cd15482">
    <property type="entry name" value="Sialidase_non-viral"/>
    <property type="match status" value="1"/>
</dbReference>
<dbReference type="EC" id="3.2.1.18" evidence="3"/>
<reference evidence="7" key="1">
    <citation type="journal article" date="2019" name="Int. J. Syst. Evol. Microbiol.">
        <title>The Global Catalogue of Microorganisms (GCM) 10K type strain sequencing project: providing services to taxonomists for standard genome sequencing and annotation.</title>
        <authorList>
            <consortium name="The Broad Institute Genomics Platform"/>
            <consortium name="The Broad Institute Genome Sequencing Center for Infectious Disease"/>
            <person name="Wu L."/>
            <person name="Ma J."/>
        </authorList>
    </citation>
    <scope>NUCLEOTIDE SEQUENCE [LARGE SCALE GENOMIC DNA]</scope>
    <source>
        <strain evidence="7">CGMCC 4.7241</strain>
    </source>
</reference>
<protein>
    <recommendedName>
        <fullName evidence="3">exo-alpha-sialidase</fullName>
        <ecNumber evidence="3">3.2.1.18</ecNumber>
    </recommendedName>
</protein>
<dbReference type="InterPro" id="IPR026856">
    <property type="entry name" value="Sialidase_fam"/>
</dbReference>
<evidence type="ECO:0000313" key="6">
    <source>
        <dbReference type="EMBL" id="MFC3762631.1"/>
    </source>
</evidence>
<evidence type="ECO:0000256" key="4">
    <source>
        <dbReference type="SAM" id="MobiDB-lite"/>
    </source>
</evidence>
<organism evidence="6 7">
    <name type="scientific">Tenggerimyces flavus</name>
    <dbReference type="NCBI Taxonomy" id="1708749"/>
    <lineage>
        <taxon>Bacteria</taxon>
        <taxon>Bacillati</taxon>
        <taxon>Actinomycetota</taxon>
        <taxon>Actinomycetes</taxon>
        <taxon>Propionibacteriales</taxon>
        <taxon>Nocardioidaceae</taxon>
        <taxon>Tenggerimyces</taxon>
    </lineage>
</organism>
<proteinExistence type="inferred from homology"/>
<dbReference type="PANTHER" id="PTHR10628">
    <property type="entry name" value="SIALIDASE"/>
    <property type="match status" value="1"/>
</dbReference>
<evidence type="ECO:0000256" key="3">
    <source>
        <dbReference type="ARBA" id="ARBA00012733"/>
    </source>
</evidence>
<dbReference type="Pfam" id="PF13088">
    <property type="entry name" value="BNR_2"/>
    <property type="match status" value="1"/>
</dbReference>
<evidence type="ECO:0000259" key="5">
    <source>
        <dbReference type="Pfam" id="PF13088"/>
    </source>
</evidence>
<dbReference type="InterPro" id="IPR036278">
    <property type="entry name" value="Sialidase_sf"/>
</dbReference>
<dbReference type="Gene3D" id="2.120.10.10">
    <property type="match status" value="1"/>
</dbReference>
<sequence length="340" mass="35586">MSVDVFVAGAEGYHTFRIPAVVRSSLGTLLAFAEGRRGGAGDAGDIDLVLRRSFDGGRTWGPLLVVSRQGEDTVGNPAPVVDPATGDIVLLSTRNAGSATESALLRGSVSAADSRRVLVQRSLDDGASWTSPRDLTESVKRPEWCWYATGPCHGIALHSGRLLVPANHSVGTAYGGHVLLSDDGGHTWRIGAVDSSNDGVNANETTVAELPDGTLYFNTRNQHGSAAGTRAQATSSDGGESFDRPYAPLPAVVGPVVQGSVLVHESRLLLSLPSDPEARRGMAVRSSADRGATWRTEVEVSDAPAAYSDLVVLATGRVGLLFETGGDGPYERIAFVELAI</sequence>
<dbReference type="PANTHER" id="PTHR10628:SF30">
    <property type="entry name" value="EXO-ALPHA-SIALIDASE"/>
    <property type="match status" value="1"/>
</dbReference>
<dbReference type="RefSeq" id="WP_205118908.1">
    <property type="nucleotide sequence ID" value="NZ_JAFBCM010000001.1"/>
</dbReference>
<accession>A0ABV7YBE4</accession>
<evidence type="ECO:0000256" key="1">
    <source>
        <dbReference type="ARBA" id="ARBA00000427"/>
    </source>
</evidence>
<evidence type="ECO:0000256" key="2">
    <source>
        <dbReference type="ARBA" id="ARBA00009348"/>
    </source>
</evidence>
<evidence type="ECO:0000313" key="7">
    <source>
        <dbReference type="Proteomes" id="UP001595699"/>
    </source>
</evidence>
<feature type="domain" description="Sialidase" evidence="5">
    <location>
        <begin position="27"/>
        <end position="319"/>
    </location>
</feature>
<comment type="similarity">
    <text evidence="2">Belongs to the glycosyl hydrolase 33 family.</text>
</comment>
<feature type="region of interest" description="Disordered" evidence="4">
    <location>
        <begin position="221"/>
        <end position="240"/>
    </location>
</feature>
<comment type="catalytic activity">
    <reaction evidence="1">
        <text>Hydrolysis of alpha-(2-&gt;3)-, alpha-(2-&gt;6)-, alpha-(2-&gt;8)- glycosidic linkages of terminal sialic acid residues in oligosaccharides, glycoproteins, glycolipids, colominic acid and synthetic substrates.</text>
        <dbReference type="EC" id="3.2.1.18"/>
    </reaction>
</comment>
<dbReference type="EMBL" id="JBHRZH010000015">
    <property type="protein sequence ID" value="MFC3762631.1"/>
    <property type="molecule type" value="Genomic_DNA"/>
</dbReference>
<dbReference type="InterPro" id="IPR011040">
    <property type="entry name" value="Sialidase"/>
</dbReference>
<name>A0ABV7YBE4_9ACTN</name>
<dbReference type="Proteomes" id="UP001595699">
    <property type="component" value="Unassembled WGS sequence"/>
</dbReference>
<gene>
    <name evidence="6" type="ORF">ACFOUW_17440</name>
</gene>
<keyword evidence="7" id="KW-1185">Reference proteome</keyword>